<keyword evidence="2" id="KW-0238">DNA-binding</keyword>
<dbReference type="PANTHER" id="PTHR43280:SF2">
    <property type="entry name" value="HTH-TYPE TRANSCRIPTIONAL REGULATOR EXSA"/>
    <property type="match status" value="1"/>
</dbReference>
<dbReference type="RefSeq" id="WP_161835947.1">
    <property type="nucleotide sequence ID" value="NZ_CP048000.1"/>
</dbReference>
<dbReference type="PRINTS" id="PR00032">
    <property type="entry name" value="HTHARAC"/>
</dbReference>
<name>A0A6P1THI5_9FIRM</name>
<keyword evidence="3" id="KW-0804">Transcription</keyword>
<dbReference type="InterPro" id="IPR009057">
    <property type="entry name" value="Homeodomain-like_sf"/>
</dbReference>
<keyword evidence="6" id="KW-1185">Reference proteome</keyword>
<evidence type="ECO:0000256" key="2">
    <source>
        <dbReference type="ARBA" id="ARBA00023125"/>
    </source>
</evidence>
<accession>A0A6P1THI5</accession>
<dbReference type="KEGG" id="anr:Ana3638_00095"/>
<evidence type="ECO:0000313" key="6">
    <source>
        <dbReference type="Proteomes" id="UP000464314"/>
    </source>
</evidence>
<dbReference type="Proteomes" id="UP000464314">
    <property type="component" value="Chromosome"/>
</dbReference>
<feature type="domain" description="HTH araC/xylS-type" evidence="4">
    <location>
        <begin position="154"/>
        <end position="252"/>
    </location>
</feature>
<dbReference type="AlphaFoldDB" id="A0A6P1THI5"/>
<dbReference type="PROSITE" id="PS01124">
    <property type="entry name" value="HTH_ARAC_FAMILY_2"/>
    <property type="match status" value="1"/>
</dbReference>
<reference evidence="5 6" key="1">
    <citation type="submission" date="2020-01" db="EMBL/GenBank/DDBJ databases">
        <title>Genome analysis of Anaerocolumna sp. CBA3638.</title>
        <authorList>
            <person name="Kim J."/>
            <person name="Roh S.W."/>
        </authorList>
    </citation>
    <scope>NUCLEOTIDE SEQUENCE [LARGE SCALE GENOMIC DNA]</scope>
    <source>
        <strain evidence="5 6">CBA3638</strain>
    </source>
</reference>
<dbReference type="GO" id="GO:0003700">
    <property type="term" value="F:DNA-binding transcription factor activity"/>
    <property type="evidence" value="ECO:0007669"/>
    <property type="project" value="InterPro"/>
</dbReference>
<dbReference type="GO" id="GO:0043565">
    <property type="term" value="F:sequence-specific DNA binding"/>
    <property type="evidence" value="ECO:0007669"/>
    <property type="project" value="InterPro"/>
</dbReference>
<dbReference type="EMBL" id="CP048000">
    <property type="protein sequence ID" value="QHQ59396.1"/>
    <property type="molecule type" value="Genomic_DNA"/>
</dbReference>
<organism evidence="5 6">
    <name type="scientific">Anaerocolumna sedimenticola</name>
    <dbReference type="NCBI Taxonomy" id="2696063"/>
    <lineage>
        <taxon>Bacteria</taxon>
        <taxon>Bacillati</taxon>
        <taxon>Bacillota</taxon>
        <taxon>Clostridia</taxon>
        <taxon>Lachnospirales</taxon>
        <taxon>Lachnospiraceae</taxon>
        <taxon>Anaerocolumna</taxon>
    </lineage>
</organism>
<evidence type="ECO:0000256" key="1">
    <source>
        <dbReference type="ARBA" id="ARBA00023015"/>
    </source>
</evidence>
<dbReference type="Pfam" id="PF12833">
    <property type="entry name" value="HTH_18"/>
    <property type="match status" value="1"/>
</dbReference>
<dbReference type="PANTHER" id="PTHR43280">
    <property type="entry name" value="ARAC-FAMILY TRANSCRIPTIONAL REGULATOR"/>
    <property type="match status" value="1"/>
</dbReference>
<dbReference type="InterPro" id="IPR020449">
    <property type="entry name" value="Tscrpt_reg_AraC-type_HTH"/>
</dbReference>
<proteinExistence type="predicted"/>
<gene>
    <name evidence="5" type="ORF">Ana3638_00095</name>
</gene>
<dbReference type="SMART" id="SM00342">
    <property type="entry name" value="HTH_ARAC"/>
    <property type="match status" value="1"/>
</dbReference>
<protein>
    <submittedName>
        <fullName evidence="5">Helix-turn-helix domain-containing protein</fullName>
    </submittedName>
</protein>
<sequence>MIHIEFIEYDASHSDDFVFDIPEGHDCWLLLLTQTPAIFLVDGDYREYPSNCAILYRPKQKIYYRACAEKYANDWIRFYTDETYVTTTPIRCGVPFMIRDPLYCHKIYQLLVTEHVFNNNFKDITIDNLLRILFNKLLESYNYKAVSPLFKNLNELKLEIYHNPNIEWTVSKMADKLNISVGYLEDIYKSAFGVSCMDDVINSRINLAKKYLVYDNYTIAEIVTLCGYRNMEHFFRQFKKITGLTPNQFRKSPYQLYKKEENPNKINNI</sequence>
<dbReference type="SUPFAM" id="SSF46689">
    <property type="entry name" value="Homeodomain-like"/>
    <property type="match status" value="1"/>
</dbReference>
<evidence type="ECO:0000259" key="4">
    <source>
        <dbReference type="PROSITE" id="PS01124"/>
    </source>
</evidence>
<evidence type="ECO:0000256" key="3">
    <source>
        <dbReference type="ARBA" id="ARBA00023163"/>
    </source>
</evidence>
<evidence type="ECO:0000313" key="5">
    <source>
        <dbReference type="EMBL" id="QHQ59396.1"/>
    </source>
</evidence>
<dbReference type="InterPro" id="IPR018060">
    <property type="entry name" value="HTH_AraC"/>
</dbReference>
<dbReference type="Gene3D" id="1.10.10.60">
    <property type="entry name" value="Homeodomain-like"/>
    <property type="match status" value="1"/>
</dbReference>
<keyword evidence="1" id="KW-0805">Transcription regulation</keyword>